<keyword evidence="2" id="KW-0125">Carotenoid biosynthesis</keyword>
<dbReference type="GO" id="GO:0016491">
    <property type="term" value="F:oxidoreductase activity"/>
    <property type="evidence" value="ECO:0007669"/>
    <property type="project" value="UniProtKB-KW"/>
</dbReference>
<comment type="pathway">
    <text evidence="1">Carotenoid biosynthesis.</text>
</comment>
<dbReference type="Proteomes" id="UP000825123">
    <property type="component" value="Chromosome"/>
</dbReference>
<reference evidence="5 6" key="1">
    <citation type="submission" date="2021-04" db="EMBL/GenBank/DDBJ databases">
        <title>Complete genome sequence of Stygiolobus sp. KN-1.</title>
        <authorList>
            <person name="Nakamura K."/>
            <person name="Sakai H."/>
            <person name="Kurosawa N."/>
        </authorList>
    </citation>
    <scope>NUCLEOTIDE SEQUENCE [LARGE SCALE GENOMIC DNA]</scope>
    <source>
        <strain evidence="5 6">KN-1</strain>
    </source>
</reference>
<dbReference type="InterPro" id="IPR036188">
    <property type="entry name" value="FAD/NAD-bd_sf"/>
</dbReference>
<dbReference type="GeneID" id="66162692"/>
<keyword evidence="6" id="KW-1185">Reference proteome</keyword>
<dbReference type="PANTHER" id="PTHR43734:SF1">
    <property type="entry name" value="PHYTOENE DESATURASE"/>
    <property type="match status" value="1"/>
</dbReference>
<dbReference type="Gene3D" id="3.50.50.60">
    <property type="entry name" value="FAD/NAD(P)-binding domain"/>
    <property type="match status" value="1"/>
</dbReference>
<dbReference type="PANTHER" id="PTHR43734">
    <property type="entry name" value="PHYTOENE DESATURASE"/>
    <property type="match status" value="1"/>
</dbReference>
<dbReference type="SUPFAM" id="SSF51905">
    <property type="entry name" value="FAD/NAD(P)-binding domain"/>
    <property type="match status" value="1"/>
</dbReference>
<dbReference type="Pfam" id="PF01593">
    <property type="entry name" value="Amino_oxidase"/>
    <property type="match status" value="1"/>
</dbReference>
<dbReference type="KEGG" id="csty:KN1_09430"/>
<sequence>MKAVVIGGGFSGLATASLLSRQGIEVTLVEKNNTLGGRARVLEEKGYKFDMGPSWYLMPEVFDCLFSSIGKRRPYELVKLSPSFKLTIDWKKDIVIYPDMSDNKEELNKLEENGFEKMERYLEYTRFMYETAMKKFLYREYSAPGDLFTREVMGEAVKLGLFSSLESFNKRFFKSEDMLKLTGFASVFLGGSPDVIPGLYALVNYPIFGQGVFYPKGGFGKIVEGLVGDYDVRLGEEVVKAKVKDRKVYALKTNKGEVDGDLFVFSGDYRWLDQNVLPVGYSNYDEGYWDTRVYAPSAVLAFVGIRDSIDEPHHHIVIRGDWKKHFSAIFNNSPLPEGLSYYVSIRSKSEQGLAPEGGDSLFFLIPLPPGFNGDSESIAKKVVFEYLEKHGIREVDYIRFFTPREFRLDYNATLGTAFGLAHTLSQTALFRPSMRNRRLSNLLYTGQYTHPGIGVPMVIISAQVATQIVVSQLKE</sequence>
<evidence type="ECO:0000256" key="1">
    <source>
        <dbReference type="ARBA" id="ARBA00004829"/>
    </source>
</evidence>
<protein>
    <submittedName>
        <fullName evidence="5">Phytoene dehydrogenase</fullName>
    </submittedName>
</protein>
<evidence type="ECO:0000313" key="5">
    <source>
        <dbReference type="EMBL" id="BCU69646.1"/>
    </source>
</evidence>
<evidence type="ECO:0000256" key="2">
    <source>
        <dbReference type="ARBA" id="ARBA00022746"/>
    </source>
</evidence>
<feature type="domain" description="Amine oxidase" evidence="4">
    <location>
        <begin position="10"/>
        <end position="467"/>
    </location>
</feature>
<dbReference type="AlphaFoldDB" id="A0A8D5ZII5"/>
<gene>
    <name evidence="5" type="ORF">KN1_09430</name>
</gene>
<organism evidence="5 6">
    <name type="scientific">Stygiolobus caldivivus</name>
    <dbReference type="NCBI Taxonomy" id="2824673"/>
    <lineage>
        <taxon>Archaea</taxon>
        <taxon>Thermoproteota</taxon>
        <taxon>Thermoprotei</taxon>
        <taxon>Sulfolobales</taxon>
        <taxon>Sulfolobaceae</taxon>
        <taxon>Stygiolobus</taxon>
    </lineage>
</organism>
<keyword evidence="3" id="KW-0560">Oxidoreductase</keyword>
<evidence type="ECO:0000259" key="4">
    <source>
        <dbReference type="Pfam" id="PF01593"/>
    </source>
</evidence>
<dbReference type="GO" id="GO:0016117">
    <property type="term" value="P:carotenoid biosynthetic process"/>
    <property type="evidence" value="ECO:0007669"/>
    <property type="project" value="UniProtKB-KW"/>
</dbReference>
<evidence type="ECO:0000313" key="6">
    <source>
        <dbReference type="Proteomes" id="UP000825123"/>
    </source>
</evidence>
<dbReference type="RefSeq" id="WP_221289644.1">
    <property type="nucleotide sequence ID" value="NZ_AP024597.1"/>
</dbReference>
<dbReference type="EMBL" id="AP024597">
    <property type="protein sequence ID" value="BCU69646.1"/>
    <property type="molecule type" value="Genomic_DNA"/>
</dbReference>
<proteinExistence type="predicted"/>
<evidence type="ECO:0000256" key="3">
    <source>
        <dbReference type="ARBA" id="ARBA00023002"/>
    </source>
</evidence>
<dbReference type="InterPro" id="IPR014105">
    <property type="entry name" value="Carotenoid/retinoid_OxRdtase"/>
</dbReference>
<dbReference type="NCBIfam" id="TIGR02734">
    <property type="entry name" value="crtI_fam"/>
    <property type="match status" value="1"/>
</dbReference>
<name>A0A8D5ZII5_9CREN</name>
<dbReference type="InterPro" id="IPR002937">
    <property type="entry name" value="Amino_oxidase"/>
</dbReference>
<accession>A0A8D5ZII5</accession>